<dbReference type="GO" id="GO:0016301">
    <property type="term" value="F:kinase activity"/>
    <property type="evidence" value="ECO:0007669"/>
    <property type="project" value="UniProtKB-KW"/>
</dbReference>
<dbReference type="GO" id="GO:0097320">
    <property type="term" value="P:plasma membrane tubulation"/>
    <property type="evidence" value="ECO:0007669"/>
    <property type="project" value="TreeGrafter"/>
</dbReference>
<dbReference type="GO" id="GO:0030100">
    <property type="term" value="P:regulation of endocytosis"/>
    <property type="evidence" value="ECO:0007669"/>
    <property type="project" value="TreeGrafter"/>
</dbReference>
<dbReference type="PROSITE" id="PS51741">
    <property type="entry name" value="F_BAR"/>
    <property type="match status" value="1"/>
</dbReference>
<keyword evidence="11" id="KW-1185">Reference proteome</keyword>
<dbReference type="FunFam" id="1.20.1270.60:FF:000205">
    <property type="entry name" value="Protein kinase C and casein kinase substrate in neurons protein 1"/>
    <property type="match status" value="1"/>
</dbReference>
<protein>
    <submittedName>
        <fullName evidence="12">Protein kinase C and casein kinase substrate in neurons protein 2 isoform X6</fullName>
    </submittedName>
</protein>
<evidence type="ECO:0000313" key="12">
    <source>
        <dbReference type="RefSeq" id="XP_012683503.1"/>
    </source>
</evidence>
<dbReference type="Pfam" id="PF00018">
    <property type="entry name" value="SH3_1"/>
    <property type="match status" value="1"/>
</dbReference>
<evidence type="ECO:0000259" key="9">
    <source>
        <dbReference type="PROSITE" id="PS50002"/>
    </source>
</evidence>
<evidence type="ECO:0000256" key="2">
    <source>
        <dbReference type="ARBA" id="ARBA00004413"/>
    </source>
</evidence>
<dbReference type="Gene3D" id="1.20.1270.60">
    <property type="entry name" value="Arfaptin homology (AH) domain/BAR domain"/>
    <property type="match status" value="1"/>
</dbReference>
<gene>
    <name evidence="12" type="primary">pacsin2</name>
</gene>
<dbReference type="GO" id="GO:0005768">
    <property type="term" value="C:endosome"/>
    <property type="evidence" value="ECO:0007669"/>
    <property type="project" value="TreeGrafter"/>
</dbReference>
<reference evidence="12" key="1">
    <citation type="submission" date="2025-08" db="UniProtKB">
        <authorList>
            <consortium name="RefSeq"/>
        </authorList>
    </citation>
    <scope>IDENTIFICATION</scope>
</reference>
<dbReference type="Proteomes" id="UP000515152">
    <property type="component" value="Chromosome 16"/>
</dbReference>
<dbReference type="PRINTS" id="PR00452">
    <property type="entry name" value="SH3DOMAIN"/>
</dbReference>
<dbReference type="GeneID" id="105900700"/>
<dbReference type="PANTHER" id="PTHR23065">
    <property type="entry name" value="PROLINE-SERINE-THREONINE PHOSPHATASE INTERACTING PROTEIN 1"/>
    <property type="match status" value="1"/>
</dbReference>
<evidence type="ECO:0000256" key="3">
    <source>
        <dbReference type="ARBA" id="ARBA00004632"/>
    </source>
</evidence>
<keyword evidence="4 6" id="KW-0728">SH3 domain</keyword>
<dbReference type="SUPFAM" id="SSF50044">
    <property type="entry name" value="SH3-domain"/>
    <property type="match status" value="1"/>
</dbReference>
<feature type="domain" description="F-BAR" evidence="10">
    <location>
        <begin position="10"/>
        <end position="281"/>
    </location>
</feature>
<comment type="subcellular location">
    <subcellularLocation>
        <location evidence="2">Cell membrane</location>
        <topology evidence="2">Peripheral membrane protein</topology>
        <orientation evidence="2">Cytoplasmic side</orientation>
    </subcellularLocation>
    <subcellularLocation>
        <location evidence="3">Cell projection</location>
        <location evidence="3">Ruffle membrane</location>
    </subcellularLocation>
    <subcellularLocation>
        <location evidence="1">Cytoplasmic vesicle membrane</location>
        <topology evidence="1">Peripheral membrane protein</topology>
    </subcellularLocation>
</comment>
<dbReference type="SUPFAM" id="SSF103657">
    <property type="entry name" value="BAR/IMD domain-like"/>
    <property type="match status" value="1"/>
</dbReference>
<feature type="domain" description="SH3" evidence="9">
    <location>
        <begin position="379"/>
        <end position="439"/>
    </location>
</feature>
<dbReference type="Gene3D" id="2.30.30.40">
    <property type="entry name" value="SH3 Domains"/>
    <property type="match status" value="1"/>
</dbReference>
<dbReference type="InterPro" id="IPR027267">
    <property type="entry name" value="AH/BAR_dom_sf"/>
</dbReference>
<keyword evidence="12" id="KW-0808">Transferase</keyword>
<dbReference type="GO" id="GO:0032587">
    <property type="term" value="C:ruffle membrane"/>
    <property type="evidence" value="ECO:0007669"/>
    <property type="project" value="UniProtKB-SubCell"/>
</dbReference>
<accession>A0A6P3VYP8</accession>
<feature type="region of interest" description="Disordered" evidence="8">
    <location>
        <begin position="166"/>
        <end position="192"/>
    </location>
</feature>
<dbReference type="InterPro" id="IPR001060">
    <property type="entry name" value="FCH_dom"/>
</dbReference>
<keyword evidence="12" id="KW-0418">Kinase</keyword>
<feature type="compositionally biased region" description="Polar residues" evidence="8">
    <location>
        <begin position="361"/>
        <end position="370"/>
    </location>
</feature>
<feature type="compositionally biased region" description="Basic and acidic residues" evidence="8">
    <location>
        <begin position="166"/>
        <end position="175"/>
    </location>
</feature>
<evidence type="ECO:0000256" key="5">
    <source>
        <dbReference type="ARBA" id="ARBA00023054"/>
    </source>
</evidence>
<evidence type="ECO:0000256" key="8">
    <source>
        <dbReference type="SAM" id="MobiDB-lite"/>
    </source>
</evidence>
<evidence type="ECO:0000313" key="11">
    <source>
        <dbReference type="Proteomes" id="UP000515152"/>
    </source>
</evidence>
<dbReference type="InterPro" id="IPR036028">
    <property type="entry name" value="SH3-like_dom_sf"/>
</dbReference>
<dbReference type="InterPro" id="IPR001452">
    <property type="entry name" value="SH3_domain"/>
</dbReference>
<sequence length="439" mass="50668">MSGTYNDSLTDVSSDSFWEVGNYKRTVRRVDDGNRLCNDLMNCIHERARIEKAYAQQLTEWAKRWRQLIDKGPQYGTLENAWTALMSEAEKVSDLHMEVKSSLMGEDFEKVKNWQKDAYHKQMIGGFKETKEAEDGFRKAQKPWAKKLKEVDTMKKAYHAACKEEKLATSRENNSKLESNSNPDTQKKLQEKVEKCQQDVEKTKERYEKSLEELDKVTPPYMENMDQMFEQWQEFEEKRISFFKELLLDVKKHIDLSSNHKFQTVYHTLEDTIQAADAVEDLKWFSANHGPGMHMNWPQFEEWSIDMNRTLSRRDRKKPGEGVMLTGISQTGDQPAKSSSSASSVDKTQDWSDEEVGNPFSADSNGNSNPFEDEPSPPAVSVPVKALYDYEGQEQDELSFKAGEEFIKIGEEDDQGWCRGRLKDGTTGLYPANYVEDDK</sequence>
<dbReference type="AlphaFoldDB" id="A0A6P3VYP8"/>
<feature type="region of interest" description="Disordered" evidence="8">
    <location>
        <begin position="313"/>
        <end position="383"/>
    </location>
</feature>
<dbReference type="SMART" id="SM00326">
    <property type="entry name" value="SH3"/>
    <property type="match status" value="1"/>
</dbReference>
<dbReference type="FunFam" id="2.30.30.40:FF:000014">
    <property type="entry name" value="Kinase C and casein kinase substrate in neurons protein"/>
    <property type="match status" value="1"/>
</dbReference>
<dbReference type="SMART" id="SM00055">
    <property type="entry name" value="FCH"/>
    <property type="match status" value="1"/>
</dbReference>
<evidence type="ECO:0000256" key="1">
    <source>
        <dbReference type="ARBA" id="ARBA00004284"/>
    </source>
</evidence>
<dbReference type="GO" id="GO:0030659">
    <property type="term" value="C:cytoplasmic vesicle membrane"/>
    <property type="evidence" value="ECO:0007669"/>
    <property type="project" value="UniProtKB-SubCell"/>
</dbReference>
<keyword evidence="5 7" id="KW-0175">Coiled coil</keyword>
<dbReference type="GO" id="GO:0007010">
    <property type="term" value="P:cytoskeleton organization"/>
    <property type="evidence" value="ECO:0007669"/>
    <property type="project" value="TreeGrafter"/>
</dbReference>
<dbReference type="InterPro" id="IPR031160">
    <property type="entry name" value="F_BAR_dom"/>
</dbReference>
<dbReference type="PANTHER" id="PTHR23065:SF14">
    <property type="entry name" value="PROTEIN KINASE C AND CASEIN KINASE SUBSTRATE IN NEURONS PROTEIN 2"/>
    <property type="match status" value="1"/>
</dbReference>
<name>A0A6P3VYP8_CLUHA</name>
<organism evidence="11 12">
    <name type="scientific">Clupea harengus</name>
    <name type="common">Atlantic herring</name>
    <dbReference type="NCBI Taxonomy" id="7950"/>
    <lineage>
        <taxon>Eukaryota</taxon>
        <taxon>Metazoa</taxon>
        <taxon>Chordata</taxon>
        <taxon>Craniata</taxon>
        <taxon>Vertebrata</taxon>
        <taxon>Euteleostomi</taxon>
        <taxon>Actinopterygii</taxon>
        <taxon>Neopterygii</taxon>
        <taxon>Teleostei</taxon>
        <taxon>Clupei</taxon>
        <taxon>Clupeiformes</taxon>
        <taxon>Clupeoidei</taxon>
        <taxon>Clupeidae</taxon>
        <taxon>Clupea</taxon>
    </lineage>
</organism>
<dbReference type="Pfam" id="PF00611">
    <property type="entry name" value="FCH"/>
    <property type="match status" value="1"/>
</dbReference>
<proteinExistence type="predicted"/>
<dbReference type="CDD" id="cd11843">
    <property type="entry name" value="SH3_PACSIN"/>
    <property type="match status" value="1"/>
</dbReference>
<dbReference type="GO" id="GO:0005543">
    <property type="term" value="F:phospholipid binding"/>
    <property type="evidence" value="ECO:0007669"/>
    <property type="project" value="TreeGrafter"/>
</dbReference>
<dbReference type="RefSeq" id="XP_012683503.1">
    <property type="nucleotide sequence ID" value="XM_012828049.3"/>
</dbReference>
<evidence type="ECO:0000259" key="10">
    <source>
        <dbReference type="PROSITE" id="PS51741"/>
    </source>
</evidence>
<dbReference type="CTD" id="11252"/>
<evidence type="ECO:0000256" key="7">
    <source>
        <dbReference type="PROSITE-ProRule" id="PRU01077"/>
    </source>
</evidence>
<feature type="compositionally biased region" description="Polar residues" evidence="8">
    <location>
        <begin position="327"/>
        <end position="337"/>
    </location>
</feature>
<dbReference type="KEGG" id="char:105900700"/>
<dbReference type="OrthoDB" id="10255128at2759"/>
<evidence type="ECO:0000256" key="6">
    <source>
        <dbReference type="PROSITE-ProRule" id="PRU00192"/>
    </source>
</evidence>
<evidence type="ECO:0000256" key="4">
    <source>
        <dbReference type="ARBA" id="ARBA00022443"/>
    </source>
</evidence>
<dbReference type="PROSITE" id="PS50002">
    <property type="entry name" value="SH3"/>
    <property type="match status" value="1"/>
</dbReference>